<dbReference type="AlphaFoldDB" id="A0AAD7DS19"/>
<evidence type="ECO:0000256" key="1">
    <source>
        <dbReference type="SAM" id="MobiDB-lite"/>
    </source>
</evidence>
<feature type="compositionally biased region" description="Basic and acidic residues" evidence="1">
    <location>
        <begin position="99"/>
        <end position="109"/>
    </location>
</feature>
<reference evidence="2" key="1">
    <citation type="submission" date="2023-03" db="EMBL/GenBank/DDBJ databases">
        <title>Massive genome expansion in bonnet fungi (Mycena s.s.) driven by repeated elements and novel gene families across ecological guilds.</title>
        <authorList>
            <consortium name="Lawrence Berkeley National Laboratory"/>
            <person name="Harder C.B."/>
            <person name="Miyauchi S."/>
            <person name="Viragh M."/>
            <person name="Kuo A."/>
            <person name="Thoen E."/>
            <person name="Andreopoulos B."/>
            <person name="Lu D."/>
            <person name="Skrede I."/>
            <person name="Drula E."/>
            <person name="Henrissat B."/>
            <person name="Morin E."/>
            <person name="Kohler A."/>
            <person name="Barry K."/>
            <person name="LaButti K."/>
            <person name="Morin E."/>
            <person name="Salamov A."/>
            <person name="Lipzen A."/>
            <person name="Mereny Z."/>
            <person name="Hegedus B."/>
            <person name="Baldrian P."/>
            <person name="Stursova M."/>
            <person name="Weitz H."/>
            <person name="Taylor A."/>
            <person name="Grigoriev I.V."/>
            <person name="Nagy L.G."/>
            <person name="Martin F."/>
            <person name="Kauserud H."/>
        </authorList>
    </citation>
    <scope>NUCLEOTIDE SEQUENCE</scope>
    <source>
        <strain evidence="2">CBHHK067</strain>
    </source>
</reference>
<sequence length="140" mass="14795">MDWNAETRNSTKKTQNNANKRGLAGEWGGSTWFACGDGDGDSPQSLLRYAYIGLVGSDTNQRGRGGREAWTSHRGSSRPESSVQLAKGRKDGCVIPTHGESEQAPERQIARPPGICQSAIAHMSGDNGDIPSEPAAAANG</sequence>
<evidence type="ECO:0000313" key="2">
    <source>
        <dbReference type="EMBL" id="KAJ7697719.1"/>
    </source>
</evidence>
<keyword evidence="3" id="KW-1185">Reference proteome</keyword>
<gene>
    <name evidence="2" type="ORF">B0H17DRAFT_1051919</name>
</gene>
<dbReference type="EMBL" id="JARKIE010000029">
    <property type="protein sequence ID" value="KAJ7697719.1"/>
    <property type="molecule type" value="Genomic_DNA"/>
</dbReference>
<feature type="compositionally biased region" description="Polar residues" evidence="1">
    <location>
        <begin position="1"/>
        <end position="19"/>
    </location>
</feature>
<name>A0AAD7DS19_MYCRO</name>
<dbReference type="Proteomes" id="UP001221757">
    <property type="component" value="Unassembled WGS sequence"/>
</dbReference>
<comment type="caution">
    <text evidence="2">The sequence shown here is derived from an EMBL/GenBank/DDBJ whole genome shotgun (WGS) entry which is preliminary data.</text>
</comment>
<feature type="region of interest" description="Disordered" evidence="1">
    <location>
        <begin position="57"/>
        <end position="140"/>
    </location>
</feature>
<feature type="region of interest" description="Disordered" evidence="1">
    <location>
        <begin position="1"/>
        <end position="24"/>
    </location>
</feature>
<evidence type="ECO:0000313" key="3">
    <source>
        <dbReference type="Proteomes" id="UP001221757"/>
    </source>
</evidence>
<accession>A0AAD7DS19</accession>
<proteinExistence type="predicted"/>
<protein>
    <submittedName>
        <fullName evidence="2">Uncharacterized protein</fullName>
    </submittedName>
</protein>
<organism evidence="2 3">
    <name type="scientific">Mycena rosella</name>
    <name type="common">Pink bonnet</name>
    <name type="synonym">Agaricus rosellus</name>
    <dbReference type="NCBI Taxonomy" id="1033263"/>
    <lineage>
        <taxon>Eukaryota</taxon>
        <taxon>Fungi</taxon>
        <taxon>Dikarya</taxon>
        <taxon>Basidiomycota</taxon>
        <taxon>Agaricomycotina</taxon>
        <taxon>Agaricomycetes</taxon>
        <taxon>Agaricomycetidae</taxon>
        <taxon>Agaricales</taxon>
        <taxon>Marasmiineae</taxon>
        <taxon>Mycenaceae</taxon>
        <taxon>Mycena</taxon>
    </lineage>
</organism>